<accession>A0A5C3QDZ7</accession>
<dbReference type="GO" id="GO:0005525">
    <property type="term" value="F:GTP binding"/>
    <property type="evidence" value="ECO:0007669"/>
    <property type="project" value="UniProtKB-KW"/>
</dbReference>
<keyword evidence="4" id="KW-0636">Prenylation</keyword>
<dbReference type="PANTHER" id="PTHR47981">
    <property type="entry name" value="RAB FAMILY"/>
    <property type="match status" value="1"/>
</dbReference>
<dbReference type="Gene3D" id="3.40.50.300">
    <property type="entry name" value="P-loop containing nucleotide triphosphate hydrolases"/>
    <property type="match status" value="1"/>
</dbReference>
<feature type="region of interest" description="Disordered" evidence="5">
    <location>
        <begin position="326"/>
        <end position="443"/>
    </location>
</feature>
<evidence type="ECO:0000256" key="3">
    <source>
        <dbReference type="ARBA" id="ARBA00023134"/>
    </source>
</evidence>
<evidence type="ECO:0000313" key="7">
    <source>
        <dbReference type="Proteomes" id="UP000305067"/>
    </source>
</evidence>
<dbReference type="PROSITE" id="PS51419">
    <property type="entry name" value="RAB"/>
    <property type="match status" value="1"/>
</dbReference>
<dbReference type="GO" id="GO:0000329">
    <property type="term" value="C:fungal-type vacuole membrane"/>
    <property type="evidence" value="ECO:0007669"/>
    <property type="project" value="TreeGrafter"/>
</dbReference>
<feature type="compositionally biased region" description="Low complexity" evidence="5">
    <location>
        <begin position="196"/>
        <end position="211"/>
    </location>
</feature>
<gene>
    <name evidence="6" type="ORF">BDV98DRAFT_659023</name>
</gene>
<dbReference type="NCBIfam" id="TIGR00231">
    <property type="entry name" value="small_GTP"/>
    <property type="match status" value="1"/>
</dbReference>
<keyword evidence="7" id="KW-1185">Reference proteome</keyword>
<dbReference type="GO" id="GO:0032889">
    <property type="term" value="P:regulation of vacuole fusion, non-autophagic"/>
    <property type="evidence" value="ECO:0007669"/>
    <property type="project" value="TreeGrafter"/>
</dbReference>
<reference evidence="6 7" key="1">
    <citation type="journal article" date="2019" name="Nat. Ecol. Evol.">
        <title>Megaphylogeny resolves global patterns of mushroom evolution.</title>
        <authorList>
            <person name="Varga T."/>
            <person name="Krizsan K."/>
            <person name="Foldi C."/>
            <person name="Dima B."/>
            <person name="Sanchez-Garcia M."/>
            <person name="Sanchez-Ramirez S."/>
            <person name="Szollosi G.J."/>
            <person name="Szarkandi J.G."/>
            <person name="Papp V."/>
            <person name="Albert L."/>
            <person name="Andreopoulos W."/>
            <person name="Angelini C."/>
            <person name="Antonin V."/>
            <person name="Barry K.W."/>
            <person name="Bougher N.L."/>
            <person name="Buchanan P."/>
            <person name="Buyck B."/>
            <person name="Bense V."/>
            <person name="Catcheside P."/>
            <person name="Chovatia M."/>
            <person name="Cooper J."/>
            <person name="Damon W."/>
            <person name="Desjardin D."/>
            <person name="Finy P."/>
            <person name="Geml J."/>
            <person name="Haridas S."/>
            <person name="Hughes K."/>
            <person name="Justo A."/>
            <person name="Karasinski D."/>
            <person name="Kautmanova I."/>
            <person name="Kiss B."/>
            <person name="Kocsube S."/>
            <person name="Kotiranta H."/>
            <person name="LaButti K.M."/>
            <person name="Lechner B.E."/>
            <person name="Liimatainen K."/>
            <person name="Lipzen A."/>
            <person name="Lukacs Z."/>
            <person name="Mihaltcheva S."/>
            <person name="Morgado L.N."/>
            <person name="Niskanen T."/>
            <person name="Noordeloos M.E."/>
            <person name="Ohm R.A."/>
            <person name="Ortiz-Santana B."/>
            <person name="Ovrebo C."/>
            <person name="Racz N."/>
            <person name="Riley R."/>
            <person name="Savchenko A."/>
            <person name="Shiryaev A."/>
            <person name="Soop K."/>
            <person name="Spirin V."/>
            <person name="Szebenyi C."/>
            <person name="Tomsovsky M."/>
            <person name="Tulloss R.E."/>
            <person name="Uehling J."/>
            <person name="Grigoriev I.V."/>
            <person name="Vagvolgyi C."/>
            <person name="Papp T."/>
            <person name="Martin F.M."/>
            <person name="Miettinen O."/>
            <person name="Hibbett D.S."/>
            <person name="Nagy L.G."/>
        </authorList>
    </citation>
    <scope>NUCLEOTIDE SEQUENCE [LARGE SCALE GENOMIC DNA]</scope>
    <source>
        <strain evidence="6 7">CBS 309.79</strain>
    </source>
</reference>
<evidence type="ECO:0000313" key="6">
    <source>
        <dbReference type="EMBL" id="TFK96693.1"/>
    </source>
</evidence>
<dbReference type="STRING" id="1884261.A0A5C3QDZ7"/>
<protein>
    <submittedName>
        <fullName evidence="6">P-loop containing nucleoside triphosphate hydrolase protein</fullName>
    </submittedName>
</protein>
<organism evidence="6 7">
    <name type="scientific">Pterulicium gracile</name>
    <dbReference type="NCBI Taxonomy" id="1884261"/>
    <lineage>
        <taxon>Eukaryota</taxon>
        <taxon>Fungi</taxon>
        <taxon>Dikarya</taxon>
        <taxon>Basidiomycota</taxon>
        <taxon>Agaricomycotina</taxon>
        <taxon>Agaricomycetes</taxon>
        <taxon>Agaricomycetidae</taxon>
        <taxon>Agaricales</taxon>
        <taxon>Pleurotineae</taxon>
        <taxon>Pterulaceae</taxon>
        <taxon>Pterulicium</taxon>
    </lineage>
</organism>
<dbReference type="SUPFAM" id="SSF52540">
    <property type="entry name" value="P-loop containing nucleoside triphosphate hydrolases"/>
    <property type="match status" value="1"/>
</dbReference>
<keyword evidence="3" id="KW-0342">GTP-binding</keyword>
<feature type="region of interest" description="Disordered" evidence="5">
    <location>
        <begin position="499"/>
        <end position="518"/>
    </location>
</feature>
<dbReference type="Pfam" id="PF00071">
    <property type="entry name" value="Ras"/>
    <property type="match status" value="1"/>
</dbReference>
<evidence type="ECO:0000256" key="5">
    <source>
        <dbReference type="SAM" id="MobiDB-lite"/>
    </source>
</evidence>
<feature type="compositionally biased region" description="Low complexity" evidence="5">
    <location>
        <begin position="383"/>
        <end position="416"/>
    </location>
</feature>
<dbReference type="PROSITE" id="PS51421">
    <property type="entry name" value="RAS"/>
    <property type="match status" value="1"/>
</dbReference>
<evidence type="ECO:0000256" key="2">
    <source>
        <dbReference type="ARBA" id="ARBA00022741"/>
    </source>
</evidence>
<dbReference type="EMBL" id="ML178856">
    <property type="protein sequence ID" value="TFK96693.1"/>
    <property type="molecule type" value="Genomic_DNA"/>
</dbReference>
<dbReference type="Proteomes" id="UP000305067">
    <property type="component" value="Unassembled WGS sequence"/>
</dbReference>
<dbReference type="AlphaFoldDB" id="A0A5C3QDZ7"/>
<sequence length="604" mass="64729">MRSIKVVIVGPSGVGKTSLRGQYISNRFTPSYRATIGADFIAKNVTLDSGEVVALHIWDTAGQERFSSLSKAFLRGADAAIVVYDVTKSPSEIKEDVRKWMDVVRDGAGLSSSDHHHHQAGGGRWEDEGAEDRFCWAVVGNKMDMLEEGVAVESALRGVLSTLEGLEDAAEEDDDDDVHTDSMEASISTLRPDGDSSTSQPVPLSSSSSFTSKHHDKYHNGTLTTTRTTLTIYHTPSTSFYSAPSSFDEAETPVQQHSHALSESPTQQHRPSHSGKRAQSYHTLGQDDDDMTTADWATARGSMWSRSDLSEGEGSDTEDYRLAAEHHTPARNPGMLRRPSRSRSTSGETVTPALFLERSRSRGSGNEHWGGANGEQHTHKPVSSWSSSLFHRPSPSSSHLPTPSSSHPHPSSSSQPHPDPRQPPPASSSSRSQGPLFFTSAKTPTNITPLFTYVARLSVLKAQREELKAERAEREMAFADSQGTLRNHGQGMWSSGGGGWPGGGGGNGNGRGGVGGNGNGRGGGGANWYNGGNGYDTGGGRIAGRARASVVRLGEMVGGDVDGWYAAGEYVWDGKTWKGDGGGLSRKESYSDDVMVIVSREEST</sequence>
<evidence type="ECO:0000256" key="4">
    <source>
        <dbReference type="ARBA" id="ARBA00023289"/>
    </source>
</evidence>
<dbReference type="PRINTS" id="PR00449">
    <property type="entry name" value="RASTRNSFRMNG"/>
</dbReference>
<evidence type="ECO:0000256" key="1">
    <source>
        <dbReference type="ARBA" id="ARBA00006270"/>
    </source>
</evidence>
<comment type="similarity">
    <text evidence="1">Belongs to the small GTPase superfamily. Rab family.</text>
</comment>
<name>A0A5C3QDZ7_9AGAR</name>
<dbReference type="GO" id="GO:0003924">
    <property type="term" value="F:GTPase activity"/>
    <property type="evidence" value="ECO:0007669"/>
    <property type="project" value="InterPro"/>
</dbReference>
<dbReference type="OrthoDB" id="9989112at2759"/>
<dbReference type="FunFam" id="3.40.50.300:FF:001447">
    <property type="entry name" value="Ras-related protein Rab-1B"/>
    <property type="match status" value="1"/>
</dbReference>
<feature type="region of interest" description="Disordered" evidence="5">
    <location>
        <begin position="243"/>
        <end position="292"/>
    </location>
</feature>
<dbReference type="InterPro" id="IPR027417">
    <property type="entry name" value="P-loop_NTPase"/>
</dbReference>
<keyword evidence="4" id="KW-0449">Lipoprotein</keyword>
<dbReference type="SMART" id="SM00173">
    <property type="entry name" value="RAS"/>
    <property type="match status" value="1"/>
</dbReference>
<keyword evidence="2" id="KW-0547">Nucleotide-binding</keyword>
<proteinExistence type="inferred from homology"/>
<feature type="region of interest" description="Disordered" evidence="5">
    <location>
        <begin position="187"/>
        <end position="222"/>
    </location>
</feature>
<dbReference type="CDD" id="cd00154">
    <property type="entry name" value="Rab"/>
    <property type="match status" value="1"/>
</dbReference>
<feature type="compositionally biased region" description="Polar residues" evidence="5">
    <location>
        <begin position="253"/>
        <end position="269"/>
    </location>
</feature>
<keyword evidence="6" id="KW-0378">Hydrolase</keyword>
<dbReference type="SMART" id="SM00174">
    <property type="entry name" value="RHO"/>
    <property type="match status" value="1"/>
</dbReference>
<dbReference type="SMART" id="SM00175">
    <property type="entry name" value="RAB"/>
    <property type="match status" value="1"/>
</dbReference>
<dbReference type="InterPro" id="IPR005225">
    <property type="entry name" value="Small_GTP-bd"/>
</dbReference>
<dbReference type="GO" id="GO:0005770">
    <property type="term" value="C:late endosome"/>
    <property type="evidence" value="ECO:0007669"/>
    <property type="project" value="TreeGrafter"/>
</dbReference>
<dbReference type="PANTHER" id="PTHR47981:SF20">
    <property type="entry name" value="RAS-RELATED PROTEIN RAB-7A"/>
    <property type="match status" value="1"/>
</dbReference>
<feature type="compositionally biased region" description="Low complexity" evidence="5">
    <location>
        <begin position="427"/>
        <end position="436"/>
    </location>
</feature>
<dbReference type="InterPro" id="IPR001806">
    <property type="entry name" value="Small_GTPase"/>
</dbReference>